<comment type="caution">
    <text evidence="4">The sequence shown here is derived from an EMBL/GenBank/DDBJ whole genome shotgun (WGS) entry which is preliminary data.</text>
</comment>
<evidence type="ECO:0000313" key="4">
    <source>
        <dbReference type="EMBL" id="MET3587972.1"/>
    </source>
</evidence>
<sequence>MSIKRRRKMQRKGKPMTNIALLGAGGKMGVRLSKNLKQSPFTVSHVEISDEGRRRLREEVGVETVDQNTALAGADAVILAVPDRLIGKISHAIVDHLKPGAAVIVLDAAAPYAGEMPERADITYFCTHPCHPALFDFTPDVDAQKDFFGGISGPQGIVCALIQGPEEHYLLCEEIARTIYAPVTRAYRCSLESIAILEPALSETVGATLALALRDATDRAVSMGVPADAARDFMLGHLKIELGIAFEAFPEGKFSDGALHAIRQARPLIFRDDWLDRIFSLAAVKQSVRDICNPQ</sequence>
<feature type="domain" description="Phosphogluconate dehydrogenase (decarboxylating) C-terminal" evidence="3">
    <location>
        <begin position="140"/>
        <end position="292"/>
    </location>
</feature>
<name>A0ABV2HC37_9HYPH</name>
<dbReference type="EMBL" id="JBEPLJ010000018">
    <property type="protein sequence ID" value="MET3587972.1"/>
    <property type="molecule type" value="Genomic_DNA"/>
</dbReference>
<evidence type="ECO:0008006" key="6">
    <source>
        <dbReference type="Google" id="ProtNLM"/>
    </source>
</evidence>
<dbReference type="InterPro" id="IPR050812">
    <property type="entry name" value="Preph/Arog_dehydrog"/>
</dbReference>
<evidence type="ECO:0000256" key="1">
    <source>
        <dbReference type="ARBA" id="ARBA00023002"/>
    </source>
</evidence>
<dbReference type="Proteomes" id="UP001549031">
    <property type="component" value="Unassembled WGS sequence"/>
</dbReference>
<evidence type="ECO:0000313" key="5">
    <source>
        <dbReference type="Proteomes" id="UP001549031"/>
    </source>
</evidence>
<feature type="domain" description="Pyrroline-5-carboxylate reductase catalytic N-terminal" evidence="2">
    <location>
        <begin position="19"/>
        <end position="104"/>
    </location>
</feature>
<keyword evidence="5" id="KW-1185">Reference proteome</keyword>
<gene>
    <name evidence="4" type="ORF">ABID21_004105</name>
</gene>
<keyword evidence="1" id="KW-0560">Oxidoreductase</keyword>
<reference evidence="4 5" key="1">
    <citation type="submission" date="2024-06" db="EMBL/GenBank/DDBJ databases">
        <title>Genomic Encyclopedia of Type Strains, Phase IV (KMG-IV): sequencing the most valuable type-strain genomes for metagenomic binning, comparative biology and taxonomic classification.</title>
        <authorList>
            <person name="Goeker M."/>
        </authorList>
    </citation>
    <scope>NUCLEOTIDE SEQUENCE [LARGE SCALE GENOMIC DNA]</scope>
    <source>
        <strain evidence="4 5">DSM 105042</strain>
    </source>
</reference>
<dbReference type="Gene3D" id="3.40.50.720">
    <property type="entry name" value="NAD(P)-binding Rossmann-like Domain"/>
    <property type="match status" value="1"/>
</dbReference>
<protein>
    <recommendedName>
        <fullName evidence="6">Semialdehyde dehydrogenase</fullName>
    </recommendedName>
</protein>
<dbReference type="InterPro" id="IPR036291">
    <property type="entry name" value="NAD(P)-bd_dom_sf"/>
</dbReference>
<dbReference type="Pfam" id="PF16896">
    <property type="entry name" value="PGDH_C"/>
    <property type="match status" value="1"/>
</dbReference>
<proteinExistence type="predicted"/>
<dbReference type="PANTHER" id="PTHR21363">
    <property type="entry name" value="PREPHENATE DEHYDROGENASE"/>
    <property type="match status" value="1"/>
</dbReference>
<dbReference type="SUPFAM" id="SSF51735">
    <property type="entry name" value="NAD(P)-binding Rossmann-fold domains"/>
    <property type="match status" value="1"/>
</dbReference>
<dbReference type="InterPro" id="IPR028939">
    <property type="entry name" value="P5C_Rdtase_cat_N"/>
</dbReference>
<dbReference type="InterPro" id="IPR037161">
    <property type="entry name" value="Semialdehyde_DH-like_C"/>
</dbReference>
<dbReference type="InterPro" id="IPR031663">
    <property type="entry name" value="PGDH_C"/>
</dbReference>
<evidence type="ECO:0000259" key="3">
    <source>
        <dbReference type="Pfam" id="PF16896"/>
    </source>
</evidence>
<accession>A0ABV2HC37</accession>
<dbReference type="Pfam" id="PF03807">
    <property type="entry name" value="F420_oxidored"/>
    <property type="match status" value="1"/>
</dbReference>
<organism evidence="4 5">
    <name type="scientific">Pseudorhizobium tarimense</name>
    <dbReference type="NCBI Taxonomy" id="1079109"/>
    <lineage>
        <taxon>Bacteria</taxon>
        <taxon>Pseudomonadati</taxon>
        <taxon>Pseudomonadota</taxon>
        <taxon>Alphaproteobacteria</taxon>
        <taxon>Hyphomicrobiales</taxon>
        <taxon>Rhizobiaceae</taxon>
        <taxon>Rhizobium/Agrobacterium group</taxon>
        <taxon>Pseudorhizobium</taxon>
    </lineage>
</organism>
<dbReference type="PANTHER" id="PTHR21363:SF0">
    <property type="entry name" value="PREPHENATE DEHYDROGENASE [NADP(+)]"/>
    <property type="match status" value="1"/>
</dbReference>
<evidence type="ECO:0000259" key="2">
    <source>
        <dbReference type="Pfam" id="PF03807"/>
    </source>
</evidence>
<dbReference type="Gene3D" id="1.10.3640.10">
    <property type="entry name" value="Semialdehyde dehydrogenase-like, C-terminal"/>
    <property type="match status" value="1"/>
</dbReference>